<evidence type="ECO:0000313" key="2">
    <source>
        <dbReference type="Proteomes" id="UP001159363"/>
    </source>
</evidence>
<accession>A0ABQ9HTK9</accession>
<dbReference type="EMBL" id="JARBHB010000004">
    <property type="protein sequence ID" value="KAJ8887730.1"/>
    <property type="molecule type" value="Genomic_DNA"/>
</dbReference>
<dbReference type="Gene3D" id="3.30.200.20">
    <property type="entry name" value="Phosphorylase Kinase, domain 1"/>
    <property type="match status" value="1"/>
</dbReference>
<reference evidence="1 2" key="1">
    <citation type="submission" date="2023-02" db="EMBL/GenBank/DDBJ databases">
        <title>LHISI_Scaffold_Assembly.</title>
        <authorList>
            <person name="Stuart O.P."/>
            <person name="Cleave R."/>
            <person name="Magrath M.J.L."/>
            <person name="Mikheyev A.S."/>
        </authorList>
    </citation>
    <scope>NUCLEOTIDE SEQUENCE [LARGE SCALE GENOMIC DNA]</scope>
    <source>
        <strain evidence="1">Daus_M_001</strain>
        <tissue evidence="1">Leg muscle</tissue>
    </source>
</reference>
<name>A0ABQ9HTK9_9NEOP</name>
<comment type="caution">
    <text evidence="1">The sequence shown here is derived from an EMBL/GenBank/DDBJ whole genome shotgun (WGS) entry which is preliminary data.</text>
</comment>
<evidence type="ECO:0008006" key="3">
    <source>
        <dbReference type="Google" id="ProtNLM"/>
    </source>
</evidence>
<evidence type="ECO:0000313" key="1">
    <source>
        <dbReference type="EMBL" id="KAJ8887730.1"/>
    </source>
</evidence>
<gene>
    <name evidence="1" type="ORF">PR048_013948</name>
</gene>
<proteinExistence type="predicted"/>
<organism evidence="1 2">
    <name type="scientific">Dryococelus australis</name>
    <dbReference type="NCBI Taxonomy" id="614101"/>
    <lineage>
        <taxon>Eukaryota</taxon>
        <taxon>Metazoa</taxon>
        <taxon>Ecdysozoa</taxon>
        <taxon>Arthropoda</taxon>
        <taxon>Hexapoda</taxon>
        <taxon>Insecta</taxon>
        <taxon>Pterygota</taxon>
        <taxon>Neoptera</taxon>
        <taxon>Polyneoptera</taxon>
        <taxon>Phasmatodea</taxon>
        <taxon>Verophasmatodea</taxon>
        <taxon>Anareolatae</taxon>
        <taxon>Phasmatidae</taxon>
        <taxon>Eurycanthinae</taxon>
        <taxon>Dryococelus</taxon>
    </lineage>
</organism>
<dbReference type="Proteomes" id="UP001159363">
    <property type="component" value="Chromosome X"/>
</dbReference>
<protein>
    <recommendedName>
        <fullName evidence="3">Protein kinase domain-containing protein</fullName>
    </recommendedName>
</protein>
<sequence>MQSYPLNSNFPSFHTSVNNATLDAVTSRAASLVMNLTFFLTAGKRFSHVGIVPDAGRWVFSGMSRFPIPYILVLLRTHLISLSFALKVSKSCRGSSWPPPHLLDFQRTTTLCELLTKTPEVTARTVSSTVSPRCRIAVVGLSSVIRPPPPHSNSALASYSLPLGSPRVDAWLSFNCPPLSNSRLVVKLSLGYDAPFLHQNHTELLNGSCRYGMIHIAALEVNIDLEKLPSNLAYHRTGAQLNPKLEKLEFPRNDIIYIRDLGQGAFGRVFQVQAACRAGSGCVLLQSSYLEAGVGGCFKIRSIPYNLEYYLLPTHFVEESACSRIAVLVLARRVMDGLQRCCLIEGLLRSGGESNPRVI</sequence>
<keyword evidence="2" id="KW-1185">Reference proteome</keyword>